<dbReference type="AlphaFoldDB" id="A0A975BY35"/>
<evidence type="ECO:0000313" key="2">
    <source>
        <dbReference type="EMBL" id="QTA93265.1"/>
    </source>
</evidence>
<proteinExistence type="predicted"/>
<keyword evidence="1" id="KW-0472">Membrane</keyword>
<keyword evidence="3" id="KW-1185">Reference proteome</keyword>
<sequence>MCNIFVGNKTYLPLQYIEKSTKNFILFKEICFIVFFCFITAFSYPGVCEATQDQTKGSRVKDILDTAHAYVSTKINDIAYDIDTFFIDERIDEELKNSRLRIRLGARFTEGRDSRMWQRVRLNIKLPQTNRRLQLVADGLFQDDNVKESQKISDTDNSFDTALRLVLRETKADRLQFSAGLKFRPEPDPYLRIRWRGIIPVKEWVISPTQFFIWRNQDKFSETTRLDIEQRLPENALFRMRGEVTWSEFDSEILFRSSISYSQTLSDLLGFGFSLSAEGNIRPLPAMENYRMSFRYRQAVYQDWLFLQLEPAVNFFRDDDYTLSPGISIQLEGIFGGD</sequence>
<dbReference type="Proteomes" id="UP000663722">
    <property type="component" value="Chromosome"/>
</dbReference>
<dbReference type="EMBL" id="CP061800">
    <property type="protein sequence ID" value="QTA93265.1"/>
    <property type="molecule type" value="Genomic_DNA"/>
</dbReference>
<protein>
    <recommendedName>
        <fullName evidence="4">DUF481 domain-containing protein</fullName>
    </recommendedName>
</protein>
<feature type="transmembrane region" description="Helical" evidence="1">
    <location>
        <begin position="25"/>
        <end position="44"/>
    </location>
</feature>
<evidence type="ECO:0000313" key="3">
    <source>
        <dbReference type="Proteomes" id="UP000663722"/>
    </source>
</evidence>
<organism evidence="2 3">
    <name type="scientific">Desulfonema magnum</name>
    <dbReference type="NCBI Taxonomy" id="45655"/>
    <lineage>
        <taxon>Bacteria</taxon>
        <taxon>Pseudomonadati</taxon>
        <taxon>Thermodesulfobacteriota</taxon>
        <taxon>Desulfobacteria</taxon>
        <taxon>Desulfobacterales</taxon>
        <taxon>Desulfococcaceae</taxon>
        <taxon>Desulfonema</taxon>
    </lineage>
</organism>
<name>A0A975BY35_9BACT</name>
<gene>
    <name evidence="2" type="ORF">dnm_093660</name>
</gene>
<keyword evidence="1" id="KW-0812">Transmembrane</keyword>
<dbReference type="KEGG" id="dmm:dnm_093660"/>
<evidence type="ECO:0008006" key="4">
    <source>
        <dbReference type="Google" id="ProtNLM"/>
    </source>
</evidence>
<evidence type="ECO:0000256" key="1">
    <source>
        <dbReference type="SAM" id="Phobius"/>
    </source>
</evidence>
<keyword evidence="1" id="KW-1133">Transmembrane helix</keyword>
<dbReference type="RefSeq" id="WP_207680288.1">
    <property type="nucleotide sequence ID" value="NZ_CP061800.1"/>
</dbReference>
<reference evidence="2" key="1">
    <citation type="journal article" date="2021" name="Microb. Physiol.">
        <title>Proteogenomic Insights into the Physiology of Marine, Sulfate-Reducing, Filamentous Desulfonema limicola and Desulfonema magnum.</title>
        <authorList>
            <person name="Schnaars V."/>
            <person name="Wohlbrand L."/>
            <person name="Scheve S."/>
            <person name="Hinrichs C."/>
            <person name="Reinhardt R."/>
            <person name="Rabus R."/>
        </authorList>
    </citation>
    <scope>NUCLEOTIDE SEQUENCE</scope>
    <source>
        <strain evidence="2">4be13</strain>
    </source>
</reference>
<accession>A0A975BY35</accession>